<dbReference type="AlphaFoldDB" id="A0A345DMR4"/>
<sequence>MLNLPRYEVKIDNFSGPLDLLLHLVKEKEMDLFAIKLTEITDQFLAYIREMEQLNIEIASEYLTMASYLVETKTKLVLPKEEVEIADNYEKDARDELINRLLEYKKIKEVSQYFKYQHQEGIRYLSKPRTIIKGNQIKEEYLPLSPKINIDKLTNSFLKMLERINAAKPLESNVVITEVSLEEMAERIMALLAQDDKEWTLEELLVNFTLSLQVFVSCFIALLDLARHQKIEIEQYQHLEAIYIRPYLQKKGN</sequence>
<dbReference type="Proteomes" id="UP000253689">
    <property type="component" value="Chromosome"/>
</dbReference>
<dbReference type="GO" id="GO:0051301">
    <property type="term" value="P:cell division"/>
    <property type="evidence" value="ECO:0007669"/>
    <property type="project" value="UniProtKB-KW"/>
</dbReference>
<keyword evidence="3" id="KW-0131">Cell cycle</keyword>
<comment type="subcellular location">
    <subcellularLocation>
        <location evidence="3">Cytoplasm</location>
    </subcellularLocation>
    <text evidence="3">Associated with two foci at the outer edges of the nucleoid region in young cells, and at four foci within both cell halves in older cells.</text>
</comment>
<evidence type="ECO:0000313" key="4">
    <source>
        <dbReference type="EMBL" id="AXF95502.1"/>
    </source>
</evidence>
<keyword evidence="5" id="KW-1185">Reference proteome</keyword>
<accession>A0A345DMR4</accession>
<dbReference type="Gene3D" id="6.10.250.2410">
    <property type="match status" value="1"/>
</dbReference>
<dbReference type="KEGG" id="sphh:SDAV_00508"/>
<evidence type="ECO:0000256" key="1">
    <source>
        <dbReference type="ARBA" id="ARBA00022829"/>
    </source>
</evidence>
<dbReference type="InterPro" id="IPR023093">
    <property type="entry name" value="ScpA-like_C"/>
</dbReference>
<evidence type="ECO:0000256" key="2">
    <source>
        <dbReference type="ARBA" id="ARBA00044777"/>
    </source>
</evidence>
<dbReference type="RefSeq" id="WP_114564414.1">
    <property type="nucleotide sequence ID" value="NZ_CP031088.1"/>
</dbReference>
<proteinExistence type="inferred from homology"/>
<comment type="similarity">
    <text evidence="3">Belongs to the ScpA family.</text>
</comment>
<evidence type="ECO:0000313" key="5">
    <source>
        <dbReference type="Proteomes" id="UP000253689"/>
    </source>
</evidence>
<dbReference type="Pfam" id="PF02616">
    <property type="entry name" value="SMC_ScpA"/>
    <property type="match status" value="1"/>
</dbReference>
<reference evidence="5" key="1">
    <citation type="submission" date="2018-07" db="EMBL/GenBank/DDBJ databases">
        <title>Complete Genome Sequence of Spiroplasma phoeniceum.</title>
        <authorList>
            <person name="Davis R.E."/>
            <person name="Shao J.Y."/>
            <person name="Zhao Y."/>
            <person name="Silver A."/>
            <person name="Stump z."/>
            <person name="Gasparich G."/>
        </authorList>
    </citation>
    <scope>NUCLEOTIDE SEQUENCE [LARGE SCALE GENOMIC DNA]</scope>
    <source>
        <strain evidence="5">P40</strain>
    </source>
</reference>
<dbReference type="PANTHER" id="PTHR33969:SF2">
    <property type="entry name" value="SEGREGATION AND CONDENSATION PROTEIN A"/>
    <property type="match status" value="1"/>
</dbReference>
<keyword evidence="1 3" id="KW-0159">Chromosome partition</keyword>
<dbReference type="InterPro" id="IPR003768">
    <property type="entry name" value="ScpA"/>
</dbReference>
<dbReference type="GO" id="GO:0006260">
    <property type="term" value="P:DNA replication"/>
    <property type="evidence" value="ECO:0007669"/>
    <property type="project" value="UniProtKB-UniRule"/>
</dbReference>
<protein>
    <recommendedName>
        <fullName evidence="2 3">Segregation and condensation protein A</fullName>
    </recommendedName>
</protein>
<dbReference type="GO" id="GO:0007059">
    <property type="term" value="P:chromosome segregation"/>
    <property type="evidence" value="ECO:0007669"/>
    <property type="project" value="UniProtKB-UniRule"/>
</dbReference>
<dbReference type="Gene3D" id="1.10.10.580">
    <property type="entry name" value="Structural maintenance of chromosome 1. Chain E"/>
    <property type="match status" value="1"/>
</dbReference>
<dbReference type="EMBL" id="CP031088">
    <property type="protein sequence ID" value="AXF95502.1"/>
    <property type="molecule type" value="Genomic_DNA"/>
</dbReference>
<keyword evidence="3" id="KW-0132">Cell division</keyword>
<keyword evidence="3" id="KW-0963">Cytoplasm</keyword>
<dbReference type="GO" id="GO:0005737">
    <property type="term" value="C:cytoplasm"/>
    <property type="evidence" value="ECO:0007669"/>
    <property type="project" value="UniProtKB-SubCell"/>
</dbReference>
<comment type="subunit">
    <text evidence="3">Component of a cohesin-like complex composed of ScpA, ScpB and the Smc homodimer, in which ScpA and ScpB bind to the head domain of Smc. The presence of the three proteins is required for the association of the complex with DNA.</text>
</comment>
<dbReference type="HAMAP" id="MF_01805">
    <property type="entry name" value="ScpA"/>
    <property type="match status" value="1"/>
</dbReference>
<dbReference type="PANTHER" id="PTHR33969">
    <property type="entry name" value="SEGREGATION AND CONDENSATION PROTEIN A"/>
    <property type="match status" value="1"/>
</dbReference>
<organism evidence="4 5">
    <name type="scientific">Spiroplasma phoeniceum P40</name>
    <dbReference type="NCBI Taxonomy" id="1276259"/>
    <lineage>
        <taxon>Bacteria</taxon>
        <taxon>Bacillati</taxon>
        <taxon>Mycoplasmatota</taxon>
        <taxon>Mollicutes</taxon>
        <taxon>Entomoplasmatales</taxon>
        <taxon>Spiroplasmataceae</taxon>
        <taxon>Spiroplasma</taxon>
    </lineage>
</organism>
<name>A0A345DMR4_9MOLU</name>
<evidence type="ECO:0000256" key="3">
    <source>
        <dbReference type="HAMAP-Rule" id="MF_01805"/>
    </source>
</evidence>
<gene>
    <name evidence="3" type="primary">scpA</name>
    <name evidence="4" type="ORF">SDAV_00508</name>
</gene>
<comment type="function">
    <text evidence="3">Participates in chromosomal partition during cell division. May act via the formation of a condensin-like complex containing Smc and ScpB that pull DNA away from mid-cell into both cell halves.</text>
</comment>